<protein>
    <submittedName>
        <fullName evidence="2">AIG2-like family protein</fullName>
    </submittedName>
</protein>
<accession>A0A166MBQ0</accession>
<evidence type="ECO:0000313" key="2">
    <source>
        <dbReference type="EMBL" id="KZL64500.1"/>
    </source>
</evidence>
<dbReference type="Proteomes" id="UP000076552">
    <property type="component" value="Unassembled WGS sequence"/>
</dbReference>
<dbReference type="Gene3D" id="3.10.490.10">
    <property type="entry name" value="Gamma-glutamyl cyclotransferase-like"/>
    <property type="match status" value="1"/>
</dbReference>
<comment type="caution">
    <text evidence="2">The sequence shown here is derived from an EMBL/GenBank/DDBJ whole genome shotgun (WGS) entry which is preliminary data.</text>
</comment>
<reference evidence="2 3" key="1">
    <citation type="submission" date="2015-06" db="EMBL/GenBank/DDBJ databases">
        <title>Survival trade-offs in plant roots during colonization by closely related pathogenic and mutualistic fungi.</title>
        <authorList>
            <person name="Hacquard S."/>
            <person name="Kracher B."/>
            <person name="Hiruma K."/>
            <person name="Weinman A."/>
            <person name="Muench P."/>
            <person name="Garrido Oter R."/>
            <person name="Ver Loren van Themaat E."/>
            <person name="Dallerey J.-F."/>
            <person name="Damm U."/>
            <person name="Henrissat B."/>
            <person name="Lespinet O."/>
            <person name="Thon M."/>
            <person name="Kemen E."/>
            <person name="McHardy A.C."/>
            <person name="Schulze-Lefert P."/>
            <person name="O'Connell R.J."/>
        </authorList>
    </citation>
    <scope>NUCLEOTIDE SEQUENCE [LARGE SCALE GENOMIC DNA]</scope>
    <source>
        <strain evidence="2 3">0861</strain>
    </source>
</reference>
<evidence type="ECO:0000256" key="1">
    <source>
        <dbReference type="SAM" id="MobiDB-lite"/>
    </source>
</evidence>
<dbReference type="EMBL" id="LFIV01000279">
    <property type="protein sequence ID" value="KZL64500.1"/>
    <property type="molecule type" value="Genomic_DNA"/>
</dbReference>
<evidence type="ECO:0000313" key="3">
    <source>
        <dbReference type="Proteomes" id="UP000076552"/>
    </source>
</evidence>
<organism evidence="2 3">
    <name type="scientific">Colletotrichum tofieldiae</name>
    <dbReference type="NCBI Taxonomy" id="708197"/>
    <lineage>
        <taxon>Eukaryota</taxon>
        <taxon>Fungi</taxon>
        <taxon>Dikarya</taxon>
        <taxon>Ascomycota</taxon>
        <taxon>Pezizomycotina</taxon>
        <taxon>Sordariomycetes</taxon>
        <taxon>Hypocreomycetidae</taxon>
        <taxon>Glomerellales</taxon>
        <taxon>Glomerellaceae</taxon>
        <taxon>Colletotrichum</taxon>
        <taxon>Colletotrichum spaethianum species complex</taxon>
    </lineage>
</organism>
<sequence length="162" mass="17526">MSSTNSVFLYGNWRRPSMIYVLLHGSPDPPRAITKRYHYRQATLCDDPRQPPTSGRRGASMDGVYVTGLTGAEIGTMDGFLAADGCNRHEVMVQIICCSGHDHMKRAFVWFPSRPLNENLHSWNAGPYSRPNGGANRTAHGVNPGASQGHANSTLSGAADAA</sequence>
<feature type="region of interest" description="Disordered" evidence="1">
    <location>
        <begin position="128"/>
        <end position="162"/>
    </location>
</feature>
<gene>
    <name evidence="2" type="ORF">CT0861_00398</name>
</gene>
<feature type="compositionally biased region" description="Polar residues" evidence="1">
    <location>
        <begin position="145"/>
        <end position="156"/>
    </location>
</feature>
<proteinExistence type="predicted"/>
<name>A0A166MBQ0_9PEZI</name>
<keyword evidence="3" id="KW-1185">Reference proteome</keyword>
<dbReference type="AlphaFoldDB" id="A0A166MBQ0"/>